<feature type="transmembrane region" description="Helical" evidence="1">
    <location>
        <begin position="136"/>
        <end position="158"/>
    </location>
</feature>
<organism evidence="2 3">
    <name type="scientific">Corynebacterium ihumii</name>
    <dbReference type="NCBI Taxonomy" id="1232427"/>
    <lineage>
        <taxon>Bacteria</taxon>
        <taxon>Bacillati</taxon>
        <taxon>Actinomycetota</taxon>
        <taxon>Actinomycetes</taxon>
        <taxon>Mycobacteriales</taxon>
        <taxon>Corynebacteriaceae</taxon>
        <taxon>Corynebacterium</taxon>
    </lineage>
</organism>
<proteinExistence type="predicted"/>
<evidence type="ECO:0000313" key="3">
    <source>
        <dbReference type="Proteomes" id="UP001220577"/>
    </source>
</evidence>
<name>A0ABY7UBM1_9CORY</name>
<reference evidence="2 3" key="1">
    <citation type="submission" date="2020-10" db="EMBL/GenBank/DDBJ databases">
        <title>Complete genome sequence of Corynebacterium ihumii DSM 45751.</title>
        <authorList>
            <person name="Ruckert C."/>
            <person name="Albersmeier A."/>
            <person name="Busche T."/>
            <person name="Jaenicke S."/>
            <person name="Winkler A."/>
            <person name="Friethjonsson O.H."/>
            <person name="Hreggviethsson G.O."/>
            <person name="Lambert C."/>
            <person name="Badcock D."/>
            <person name="Bernaerts K."/>
            <person name="Anne J."/>
            <person name="Economou A."/>
            <person name="Kalinowski J."/>
        </authorList>
    </citation>
    <scope>NUCLEOTIDE SEQUENCE [LARGE SCALE GENOMIC DNA]</scope>
    <source>
        <strain evidence="2 3">DSM 45751</strain>
    </source>
</reference>
<accession>A0ABY7UBM1</accession>
<keyword evidence="1" id="KW-0812">Transmembrane</keyword>
<gene>
    <name evidence="2" type="ORF">CIHUM_03240</name>
</gene>
<dbReference type="Proteomes" id="UP001220577">
    <property type="component" value="Chromosome"/>
</dbReference>
<sequence>MNRITSIRDQDPLNTKRFRNPRDTRGLIVAFFAGLAVAIAGTVAGLVSDAHSPSLPALVGGILVSMYSWTMLRGANNNIDTAPDEQVDEYERHVLDTWRKRALKAYSALTGIGGFATMMLGVLLDSPSSTALLACGYFMLFTFLIVYPLPMVGFAITFNRKEEEK</sequence>
<dbReference type="RefSeq" id="WP_034999416.1">
    <property type="nucleotide sequence ID" value="NZ_CP063190.1"/>
</dbReference>
<keyword evidence="3" id="KW-1185">Reference proteome</keyword>
<feature type="transmembrane region" description="Helical" evidence="1">
    <location>
        <begin position="53"/>
        <end position="72"/>
    </location>
</feature>
<feature type="transmembrane region" description="Helical" evidence="1">
    <location>
        <begin position="105"/>
        <end position="124"/>
    </location>
</feature>
<dbReference type="EMBL" id="CP063190">
    <property type="protein sequence ID" value="WCZ34085.1"/>
    <property type="molecule type" value="Genomic_DNA"/>
</dbReference>
<evidence type="ECO:0000256" key="1">
    <source>
        <dbReference type="SAM" id="Phobius"/>
    </source>
</evidence>
<keyword evidence="1" id="KW-1133">Transmembrane helix</keyword>
<keyword evidence="1" id="KW-0472">Membrane</keyword>
<feature type="transmembrane region" description="Helical" evidence="1">
    <location>
        <begin position="26"/>
        <end position="47"/>
    </location>
</feature>
<protein>
    <submittedName>
        <fullName evidence="2">Uncharacterized protein</fullName>
    </submittedName>
</protein>
<evidence type="ECO:0000313" key="2">
    <source>
        <dbReference type="EMBL" id="WCZ34085.1"/>
    </source>
</evidence>